<dbReference type="GO" id="GO:0042158">
    <property type="term" value="P:lipoprotein biosynthetic process"/>
    <property type="evidence" value="ECO:0007669"/>
    <property type="project" value="InterPro"/>
</dbReference>
<keyword evidence="6 7" id="KW-0472">Membrane</keyword>
<keyword evidence="4 7" id="KW-0812">Transmembrane</keyword>
<reference evidence="8" key="1">
    <citation type="journal article" date="2005" name="Environ. Microbiol.">
        <title>Genetic and functional properties of uncultivated thermophilic crenarchaeotes from a subsurface gold mine as revealed by analysis of genome fragments.</title>
        <authorList>
            <person name="Nunoura T."/>
            <person name="Hirayama H."/>
            <person name="Takami H."/>
            <person name="Oida H."/>
            <person name="Nishi S."/>
            <person name="Shimamura S."/>
            <person name="Suzuki Y."/>
            <person name="Inagaki F."/>
            <person name="Takai K."/>
            <person name="Nealson K.H."/>
            <person name="Horikoshi K."/>
        </authorList>
    </citation>
    <scope>NUCLEOTIDE SEQUENCE</scope>
</reference>
<feature type="transmembrane region" description="Helical" evidence="7">
    <location>
        <begin position="167"/>
        <end position="185"/>
    </location>
</feature>
<feature type="transmembrane region" description="Helical" evidence="7">
    <location>
        <begin position="68"/>
        <end position="86"/>
    </location>
</feature>
<organism evidence="8">
    <name type="scientific">uncultured Chloroflexota bacterium</name>
    <dbReference type="NCBI Taxonomy" id="166587"/>
    <lineage>
        <taxon>Bacteria</taxon>
        <taxon>Bacillati</taxon>
        <taxon>Chloroflexota</taxon>
        <taxon>environmental samples</taxon>
    </lineage>
</organism>
<evidence type="ECO:0000256" key="1">
    <source>
        <dbReference type="ARBA" id="ARBA00007150"/>
    </source>
</evidence>
<dbReference type="InterPro" id="IPR001640">
    <property type="entry name" value="Lgt"/>
</dbReference>
<reference evidence="8" key="2">
    <citation type="journal article" date="2012" name="PLoS ONE">
        <title>A Deeply Branching Thermophilic Bacterium with an Ancient Acetyl-CoA Pathway Dominates a Subsurface Ecosystem.</title>
        <authorList>
            <person name="Takami H."/>
            <person name="Noguchi H."/>
            <person name="Takaki Y."/>
            <person name="Uchiyama I."/>
            <person name="Toyoda A."/>
            <person name="Nishi S."/>
            <person name="Chee G.-J."/>
            <person name="Arai W."/>
            <person name="Nunoura T."/>
            <person name="Itoh T."/>
            <person name="Hattori M."/>
            <person name="Takai K."/>
        </authorList>
    </citation>
    <scope>NUCLEOTIDE SEQUENCE</scope>
</reference>
<dbReference type="EMBL" id="AP011638">
    <property type="protein sequence ID" value="BAL52732.1"/>
    <property type="molecule type" value="Genomic_DNA"/>
</dbReference>
<evidence type="ECO:0000256" key="2">
    <source>
        <dbReference type="ARBA" id="ARBA00022475"/>
    </source>
</evidence>
<dbReference type="PANTHER" id="PTHR30589">
    <property type="entry name" value="PROLIPOPROTEIN DIACYLGLYCERYL TRANSFERASE"/>
    <property type="match status" value="1"/>
</dbReference>
<accession>H5S996</accession>
<proteinExistence type="inferred from homology"/>
<keyword evidence="2" id="KW-1003">Cell membrane</keyword>
<evidence type="ECO:0000256" key="3">
    <source>
        <dbReference type="ARBA" id="ARBA00022679"/>
    </source>
</evidence>
<evidence type="ECO:0000256" key="7">
    <source>
        <dbReference type="SAM" id="Phobius"/>
    </source>
</evidence>
<dbReference type="GO" id="GO:0008961">
    <property type="term" value="F:phosphatidylglycerol-prolipoprotein diacylglyceryl transferase activity"/>
    <property type="evidence" value="ECO:0007669"/>
    <property type="project" value="InterPro"/>
</dbReference>
<evidence type="ECO:0000256" key="5">
    <source>
        <dbReference type="ARBA" id="ARBA00022989"/>
    </source>
</evidence>
<evidence type="ECO:0000256" key="4">
    <source>
        <dbReference type="ARBA" id="ARBA00022692"/>
    </source>
</evidence>
<feature type="transmembrane region" description="Helical" evidence="7">
    <location>
        <begin position="98"/>
        <end position="116"/>
    </location>
</feature>
<keyword evidence="8" id="KW-0328">Glycosyltransferase</keyword>
<keyword evidence="3 8" id="KW-0808">Transferase</keyword>
<evidence type="ECO:0000313" key="8">
    <source>
        <dbReference type="EMBL" id="BAL52732.1"/>
    </source>
</evidence>
<gene>
    <name evidence="8" type="ORF">HGMM_F03B08C10</name>
</gene>
<comment type="similarity">
    <text evidence="1">Belongs to the Lgt family.</text>
</comment>
<keyword evidence="5 7" id="KW-1133">Transmembrane helix</keyword>
<dbReference type="GO" id="GO:0005886">
    <property type="term" value="C:plasma membrane"/>
    <property type="evidence" value="ECO:0007669"/>
    <property type="project" value="InterPro"/>
</dbReference>
<feature type="transmembrane region" description="Helical" evidence="7">
    <location>
        <begin position="143"/>
        <end position="161"/>
    </location>
</feature>
<sequence>MLVLLAAWVGLSLSERRLKVPITASDLNDLVFYSLLGYLLGGRLFDALENLPQVQLAPLSLFSLQGMFSPWGAWLSAILVAGIYLSRRRLPLWETLDSLVPFFATLLVGLSLANLASGDGFGRETSVPWAWELWGARRHPSQLYELIAATLTLGIVLRLNNAAPGALFWRFLALTSGWVLFLQAFRGDSHFLPGGLRMEQVLAWGVLALSLWRIGKEESHGCSA</sequence>
<protein>
    <submittedName>
        <fullName evidence="8">Beta-galactosamide-alpha-2,3-sialyltransferase</fullName>
    </submittedName>
</protein>
<name>H5S996_9CHLR</name>
<dbReference type="PANTHER" id="PTHR30589:SF0">
    <property type="entry name" value="PHOSPHATIDYLGLYCEROL--PROLIPOPROTEIN DIACYLGLYCERYL TRANSFERASE"/>
    <property type="match status" value="1"/>
</dbReference>
<dbReference type="AlphaFoldDB" id="H5S996"/>
<dbReference type="Pfam" id="PF01790">
    <property type="entry name" value="LGT"/>
    <property type="match status" value="1"/>
</dbReference>
<evidence type="ECO:0000256" key="6">
    <source>
        <dbReference type="ARBA" id="ARBA00023136"/>
    </source>
</evidence>